<dbReference type="GO" id="GO:0004106">
    <property type="term" value="F:chorismate mutase activity"/>
    <property type="evidence" value="ECO:0007669"/>
    <property type="project" value="UniProtKB-EC"/>
</dbReference>
<dbReference type="PANTHER" id="PTHR43018:SF1">
    <property type="entry name" value="PROTEIN AROA(G)"/>
    <property type="match status" value="1"/>
</dbReference>
<accession>A0A425XXD3</accession>
<dbReference type="Gene3D" id="1.20.59.10">
    <property type="entry name" value="Chorismate mutase"/>
    <property type="match status" value="1"/>
</dbReference>
<dbReference type="InterPro" id="IPR036263">
    <property type="entry name" value="Chorismate_II_sf"/>
</dbReference>
<dbReference type="Gene3D" id="3.20.20.70">
    <property type="entry name" value="Aldolase class I"/>
    <property type="match status" value="1"/>
</dbReference>
<dbReference type="Pfam" id="PF00793">
    <property type="entry name" value="DAHP_synth_1"/>
    <property type="match status" value="1"/>
</dbReference>
<evidence type="ECO:0000313" key="4">
    <source>
        <dbReference type="EMBL" id="RRG19324.1"/>
    </source>
</evidence>
<dbReference type="SUPFAM" id="SSF51569">
    <property type="entry name" value="Aldolase"/>
    <property type="match status" value="1"/>
</dbReference>
<gene>
    <name evidence="4" type="ORF">DWB61_15545</name>
</gene>
<dbReference type="InterPro" id="IPR006218">
    <property type="entry name" value="DAHP1/KDSA"/>
</dbReference>
<comment type="caution">
    <text evidence="4">The sequence shown here is derived from an EMBL/GenBank/DDBJ whole genome shotgun (WGS) entry which is preliminary data.</text>
</comment>
<dbReference type="GO" id="GO:0046417">
    <property type="term" value="P:chorismate metabolic process"/>
    <property type="evidence" value="ECO:0007669"/>
    <property type="project" value="InterPro"/>
</dbReference>
<evidence type="ECO:0000259" key="3">
    <source>
        <dbReference type="PROSITE" id="PS51168"/>
    </source>
</evidence>
<reference evidence="4 5" key="1">
    <citation type="submission" date="2018-07" db="EMBL/GenBank/DDBJ databases">
        <title>Draft genome sequence of Ancylomarina sp. M1P.</title>
        <authorList>
            <person name="Yadav S."/>
            <person name="Villanueva L."/>
            <person name="Damste J.S.S."/>
        </authorList>
    </citation>
    <scope>NUCLEOTIDE SEQUENCE [LARGE SCALE GENOMIC DNA]</scope>
    <source>
        <strain evidence="4 5">M1P</strain>
    </source>
</reference>
<dbReference type="Proteomes" id="UP000285794">
    <property type="component" value="Unassembled WGS sequence"/>
</dbReference>
<dbReference type="PANTHER" id="PTHR43018">
    <property type="entry name" value="PHOSPHO-2-DEHYDRO-3-DEOXYHEPTONATE ALDOLASE"/>
    <property type="match status" value="1"/>
</dbReference>
<dbReference type="OrthoDB" id="9780456at2"/>
<dbReference type="GO" id="GO:0016740">
    <property type="term" value="F:transferase activity"/>
    <property type="evidence" value="ECO:0007669"/>
    <property type="project" value="UniProtKB-KW"/>
</dbReference>
<dbReference type="RefSeq" id="WP_125031805.1">
    <property type="nucleotide sequence ID" value="NZ_JAPXVP010000018.1"/>
</dbReference>
<dbReference type="EC" id="5.4.99.5" evidence="1"/>
<keyword evidence="5" id="KW-1185">Reference proteome</keyword>
<dbReference type="InterPro" id="IPR002701">
    <property type="entry name" value="CM_II_prokaryot"/>
</dbReference>
<sequence length="355" mass="40320">MKSKLDLNKIERPLIIAGPCSAETEEQVLNSARLLQQEGINIFRAGIWKPRTRPNCFEGVGTEGLEWLKTVQKETGMQTATEVANVNHVFEALKYGVDILWIGARTSANPFAMQEIADALKGVDIPVLVKNPVNPDVELWMGALERLEKAGLKQLGAIHRGFSSYEHSIYRNIPQWQIPIELKRRMPNMPIICDPSHICGNRELLQSVSQKAMDLNFDGLMIETHPTPDEAWSDAQQQITPTQLTQLRSNLELRVEHPDGISLDTLEDLRFKIDQYDNEVMAILQKRMEAANAIGQYKKANHMTILQSGRWENILKKHLAQSKDTNLSERFISKLFKAIHEESIAHQTEVMNVKK</sequence>
<dbReference type="PROSITE" id="PS51168">
    <property type="entry name" value="CHORISMATE_MUT_2"/>
    <property type="match status" value="1"/>
</dbReference>
<keyword evidence="2" id="KW-0808">Transferase</keyword>
<dbReference type="SMART" id="SM00830">
    <property type="entry name" value="CM_2"/>
    <property type="match status" value="1"/>
</dbReference>
<protein>
    <recommendedName>
        <fullName evidence="1">chorismate mutase</fullName>
        <ecNumber evidence="1">5.4.99.5</ecNumber>
    </recommendedName>
</protein>
<dbReference type="InterPro" id="IPR036979">
    <property type="entry name" value="CM_dom_sf"/>
</dbReference>
<proteinExistence type="predicted"/>
<dbReference type="EMBL" id="QQWG01000021">
    <property type="protein sequence ID" value="RRG19324.1"/>
    <property type="molecule type" value="Genomic_DNA"/>
</dbReference>
<organism evidence="4 5">
    <name type="scientific">Ancylomarina euxinus</name>
    <dbReference type="NCBI Taxonomy" id="2283627"/>
    <lineage>
        <taxon>Bacteria</taxon>
        <taxon>Pseudomonadati</taxon>
        <taxon>Bacteroidota</taxon>
        <taxon>Bacteroidia</taxon>
        <taxon>Marinilabiliales</taxon>
        <taxon>Marinifilaceae</taxon>
        <taxon>Ancylomarina</taxon>
    </lineage>
</organism>
<feature type="domain" description="Chorismate mutase" evidence="3">
    <location>
        <begin position="260"/>
        <end position="351"/>
    </location>
</feature>
<dbReference type="Pfam" id="PF01817">
    <property type="entry name" value="CM_2"/>
    <property type="match status" value="1"/>
</dbReference>
<dbReference type="SUPFAM" id="SSF48600">
    <property type="entry name" value="Chorismate mutase II"/>
    <property type="match status" value="1"/>
</dbReference>
<dbReference type="InterPro" id="IPR013785">
    <property type="entry name" value="Aldolase_TIM"/>
</dbReference>
<dbReference type="AlphaFoldDB" id="A0A425XXD3"/>
<evidence type="ECO:0000256" key="1">
    <source>
        <dbReference type="ARBA" id="ARBA00012404"/>
    </source>
</evidence>
<name>A0A425XXD3_9BACT</name>
<evidence type="ECO:0000256" key="2">
    <source>
        <dbReference type="ARBA" id="ARBA00022679"/>
    </source>
</evidence>
<evidence type="ECO:0000313" key="5">
    <source>
        <dbReference type="Proteomes" id="UP000285794"/>
    </source>
</evidence>
<dbReference type="InterPro" id="IPR052899">
    <property type="entry name" value="Class-I_DAHP_synthase"/>
</dbReference>